<dbReference type="Proteomes" id="UP001157006">
    <property type="component" value="Unassembled WGS sequence"/>
</dbReference>
<dbReference type="InterPro" id="IPR030184">
    <property type="entry name" value="WAT1-related"/>
</dbReference>
<evidence type="ECO:0000256" key="9">
    <source>
        <dbReference type="RuleBase" id="RU363077"/>
    </source>
</evidence>
<keyword evidence="4" id="KW-0732">Signal</keyword>
<evidence type="ECO:0000256" key="5">
    <source>
        <dbReference type="ARBA" id="ARBA00022989"/>
    </source>
</evidence>
<feature type="transmembrane region" description="Helical" evidence="9">
    <location>
        <begin position="20"/>
        <end position="40"/>
    </location>
</feature>
<reference evidence="12 13" key="1">
    <citation type="submission" date="2023-01" db="EMBL/GenBank/DDBJ databases">
        <authorList>
            <person name="Kreplak J."/>
        </authorList>
    </citation>
    <scope>NUCLEOTIDE SEQUENCE [LARGE SCALE GENOMIC DNA]</scope>
</reference>
<dbReference type="AlphaFoldDB" id="A0AAV0YEW1"/>
<keyword evidence="6 9" id="KW-0472">Membrane</keyword>
<dbReference type="GO" id="GO:0016020">
    <property type="term" value="C:membrane"/>
    <property type="evidence" value="ECO:0007669"/>
    <property type="project" value="UniProtKB-SubCell"/>
</dbReference>
<evidence type="ECO:0000256" key="2">
    <source>
        <dbReference type="ARBA" id="ARBA00007635"/>
    </source>
</evidence>
<evidence type="ECO:0000313" key="13">
    <source>
        <dbReference type="Proteomes" id="UP001157006"/>
    </source>
</evidence>
<dbReference type="InterPro" id="IPR037185">
    <property type="entry name" value="EmrE-like"/>
</dbReference>
<evidence type="ECO:0000256" key="4">
    <source>
        <dbReference type="ARBA" id="ARBA00022729"/>
    </source>
</evidence>
<evidence type="ECO:0000256" key="3">
    <source>
        <dbReference type="ARBA" id="ARBA00022692"/>
    </source>
</evidence>
<dbReference type="GO" id="GO:0022857">
    <property type="term" value="F:transmembrane transporter activity"/>
    <property type="evidence" value="ECO:0007669"/>
    <property type="project" value="InterPro"/>
</dbReference>
<dbReference type="PANTHER" id="PTHR31218">
    <property type="entry name" value="WAT1-RELATED PROTEIN"/>
    <property type="match status" value="1"/>
</dbReference>
<dbReference type="Pfam" id="PF00892">
    <property type="entry name" value="EamA"/>
    <property type="match status" value="1"/>
</dbReference>
<feature type="transmembrane region" description="Helical" evidence="9">
    <location>
        <begin position="52"/>
        <end position="72"/>
    </location>
</feature>
<feature type="transmembrane region" description="Helical" evidence="9">
    <location>
        <begin position="117"/>
        <end position="140"/>
    </location>
</feature>
<dbReference type="EMBL" id="CATIWC010001678">
    <property type="protein sequence ID" value="CAI8584356.1"/>
    <property type="molecule type" value="Genomic_DNA"/>
</dbReference>
<organism evidence="12 13">
    <name type="scientific">Vicia faba</name>
    <name type="common">Broad bean</name>
    <name type="synonym">Faba vulgaris</name>
    <dbReference type="NCBI Taxonomy" id="3906"/>
    <lineage>
        <taxon>Eukaryota</taxon>
        <taxon>Viridiplantae</taxon>
        <taxon>Streptophyta</taxon>
        <taxon>Embryophyta</taxon>
        <taxon>Tracheophyta</taxon>
        <taxon>Spermatophyta</taxon>
        <taxon>Magnoliopsida</taxon>
        <taxon>eudicotyledons</taxon>
        <taxon>Gunneridae</taxon>
        <taxon>Pentapetalae</taxon>
        <taxon>rosids</taxon>
        <taxon>fabids</taxon>
        <taxon>Fabales</taxon>
        <taxon>Fabaceae</taxon>
        <taxon>Papilionoideae</taxon>
        <taxon>50 kb inversion clade</taxon>
        <taxon>NPAAA clade</taxon>
        <taxon>Hologalegina</taxon>
        <taxon>IRL clade</taxon>
        <taxon>Fabeae</taxon>
        <taxon>Vicia</taxon>
    </lineage>
</organism>
<sequence length="355" mass="39228">MPSEANQGFYLLGLENTTPTFASAIQNSVPAITFLMAVILRIEQVRLNRKDGLAKVAGTIFCVIGATVITLYKAPILKKYPARLSVTSYTCFFGLLQFLVIALVCERNSQAWLFHSGGEAFTILYAGVVASGIAFAVQIWCIDRGGPVFVAVYQPVQTFVVAIMASIALGEEFYLGGTEFTKVTLPPIDKKRPFQTETSTPIVQLLNNGNLVIRDEKDSSADEDSFLWQSFDYPTDTLLPEMKNGWDKKTGILRIFTAWKNWDDPSSGDFTASMRLTNNPETAIWKGSTEFYRSGPLTGGTSSGAYEMKVNPLTNLELVNNEEQVYYMYTLKNKSVISIIVLSCISQSVISKSNN</sequence>
<feature type="transmembrane region" description="Helical" evidence="9">
    <location>
        <begin position="84"/>
        <end position="105"/>
    </location>
</feature>
<protein>
    <recommendedName>
        <fullName evidence="9">WAT1-related protein</fullName>
    </recommendedName>
</protein>
<evidence type="ECO:0000256" key="7">
    <source>
        <dbReference type="ARBA" id="ARBA00023157"/>
    </source>
</evidence>
<evidence type="ECO:0000313" key="12">
    <source>
        <dbReference type="EMBL" id="CAI8584356.1"/>
    </source>
</evidence>
<keyword evidence="5 9" id="KW-1133">Transmembrane helix</keyword>
<feature type="domain" description="Bulb-type lectin" evidence="11">
    <location>
        <begin position="195"/>
        <end position="260"/>
    </location>
</feature>
<comment type="subcellular location">
    <subcellularLocation>
        <location evidence="1 9">Membrane</location>
        <topology evidence="1 9">Multi-pass membrane protein</topology>
    </subcellularLocation>
</comment>
<dbReference type="InterPro" id="IPR000620">
    <property type="entry name" value="EamA_dom"/>
</dbReference>
<evidence type="ECO:0000259" key="11">
    <source>
        <dbReference type="Pfam" id="PF01453"/>
    </source>
</evidence>
<evidence type="ECO:0000256" key="8">
    <source>
        <dbReference type="ARBA" id="ARBA00023180"/>
    </source>
</evidence>
<keyword evidence="8" id="KW-0325">Glycoprotein</keyword>
<keyword evidence="13" id="KW-1185">Reference proteome</keyword>
<evidence type="ECO:0000259" key="10">
    <source>
        <dbReference type="Pfam" id="PF00892"/>
    </source>
</evidence>
<dbReference type="InterPro" id="IPR001480">
    <property type="entry name" value="Bulb-type_lectin_dom"/>
</dbReference>
<keyword evidence="3 9" id="KW-0812">Transmembrane</keyword>
<evidence type="ECO:0000256" key="1">
    <source>
        <dbReference type="ARBA" id="ARBA00004141"/>
    </source>
</evidence>
<evidence type="ECO:0000256" key="6">
    <source>
        <dbReference type="ARBA" id="ARBA00023136"/>
    </source>
</evidence>
<proteinExistence type="inferred from homology"/>
<dbReference type="SUPFAM" id="SSF103481">
    <property type="entry name" value="Multidrug resistance efflux transporter EmrE"/>
    <property type="match status" value="1"/>
</dbReference>
<gene>
    <name evidence="12" type="ORF">VFH_U070880</name>
</gene>
<dbReference type="Pfam" id="PF01453">
    <property type="entry name" value="B_lectin"/>
    <property type="match status" value="1"/>
</dbReference>
<comment type="caution">
    <text evidence="9">Lacks conserved residue(s) required for the propagation of feature annotation.</text>
</comment>
<name>A0AAV0YEW1_VICFA</name>
<comment type="similarity">
    <text evidence="2 9">Belongs to the drug/metabolite transporter (DMT) superfamily. Plant drug/metabolite exporter (P-DME) (TC 2.A.7.4) family.</text>
</comment>
<dbReference type="InterPro" id="IPR036426">
    <property type="entry name" value="Bulb-type_lectin_dom_sf"/>
</dbReference>
<comment type="caution">
    <text evidence="12">The sequence shown here is derived from an EMBL/GenBank/DDBJ whole genome shotgun (WGS) entry which is preliminary data.</text>
</comment>
<accession>A0AAV0YEW1</accession>
<dbReference type="SUPFAM" id="SSF51110">
    <property type="entry name" value="alpha-D-mannose-specific plant lectins"/>
    <property type="match status" value="1"/>
</dbReference>
<keyword evidence="7" id="KW-1015">Disulfide bond</keyword>
<feature type="domain" description="EamA" evidence="10">
    <location>
        <begin position="66"/>
        <end position="174"/>
    </location>
</feature>